<dbReference type="InterPro" id="IPR036291">
    <property type="entry name" value="NAD(P)-bd_dom_sf"/>
</dbReference>
<dbReference type="Pfam" id="PF02826">
    <property type="entry name" value="2-Hacid_dh_C"/>
    <property type="match status" value="1"/>
</dbReference>
<evidence type="ECO:0000313" key="4">
    <source>
        <dbReference type="EMBL" id="KAK7200795.1"/>
    </source>
</evidence>
<keyword evidence="2" id="KW-0520">NAD</keyword>
<organism evidence="4 5">
    <name type="scientific">Novymonas esmeraldas</name>
    <dbReference type="NCBI Taxonomy" id="1808958"/>
    <lineage>
        <taxon>Eukaryota</taxon>
        <taxon>Discoba</taxon>
        <taxon>Euglenozoa</taxon>
        <taxon>Kinetoplastea</taxon>
        <taxon>Metakinetoplastina</taxon>
        <taxon>Trypanosomatida</taxon>
        <taxon>Trypanosomatidae</taxon>
        <taxon>Novymonas</taxon>
    </lineage>
</organism>
<gene>
    <name evidence="4" type="ORF">NESM_000137800</name>
</gene>
<dbReference type="InterPro" id="IPR006140">
    <property type="entry name" value="D-isomer_DH_NAD-bd"/>
</dbReference>
<accession>A0AAW0F659</accession>
<dbReference type="Proteomes" id="UP001430356">
    <property type="component" value="Unassembled WGS sequence"/>
</dbReference>
<reference evidence="4 5" key="1">
    <citation type="journal article" date="2021" name="MBio">
        <title>A New Model Trypanosomatid, Novymonas esmeraldas: Genomic Perception of Its 'Candidatus Pandoraea novymonadis' Endosymbiont.</title>
        <authorList>
            <person name="Zakharova A."/>
            <person name="Saura A."/>
            <person name="Butenko A."/>
            <person name="Podesvova L."/>
            <person name="Warmusova S."/>
            <person name="Kostygov A.Y."/>
            <person name="Nenarokova A."/>
            <person name="Lukes J."/>
            <person name="Opperdoes F.R."/>
            <person name="Yurchenko V."/>
        </authorList>
    </citation>
    <scope>NUCLEOTIDE SEQUENCE [LARGE SCALE GENOMIC DNA]</scope>
    <source>
        <strain evidence="4 5">E262AT.01</strain>
    </source>
</reference>
<keyword evidence="5" id="KW-1185">Reference proteome</keyword>
<dbReference type="PANTHER" id="PTHR43333">
    <property type="entry name" value="2-HACID_DH_C DOMAIN-CONTAINING PROTEIN"/>
    <property type="match status" value="1"/>
</dbReference>
<dbReference type="GO" id="GO:0051287">
    <property type="term" value="F:NAD binding"/>
    <property type="evidence" value="ECO:0007669"/>
    <property type="project" value="InterPro"/>
</dbReference>
<evidence type="ECO:0000256" key="2">
    <source>
        <dbReference type="ARBA" id="ARBA00023027"/>
    </source>
</evidence>
<proteinExistence type="predicted"/>
<protein>
    <submittedName>
        <fullName evidence="4">D-isomer NAD binding specific 2-hydroxyacid dehydrogenase</fullName>
    </submittedName>
</protein>
<evidence type="ECO:0000256" key="1">
    <source>
        <dbReference type="ARBA" id="ARBA00023002"/>
    </source>
</evidence>
<name>A0AAW0F659_9TRYP</name>
<keyword evidence="1" id="KW-0560">Oxidoreductase</keyword>
<dbReference type="PANTHER" id="PTHR43333:SF1">
    <property type="entry name" value="D-ISOMER SPECIFIC 2-HYDROXYACID DEHYDROGENASE NAD-BINDING DOMAIN-CONTAINING PROTEIN"/>
    <property type="match status" value="1"/>
</dbReference>
<comment type="caution">
    <text evidence="4">The sequence shown here is derived from an EMBL/GenBank/DDBJ whole genome shotgun (WGS) entry which is preliminary data.</text>
</comment>
<dbReference type="GO" id="GO:0016491">
    <property type="term" value="F:oxidoreductase activity"/>
    <property type="evidence" value="ECO:0007669"/>
    <property type="project" value="UniProtKB-KW"/>
</dbReference>
<dbReference type="SUPFAM" id="SSF51735">
    <property type="entry name" value="NAD(P)-binding Rossmann-fold domains"/>
    <property type="match status" value="1"/>
</dbReference>
<evidence type="ECO:0000313" key="5">
    <source>
        <dbReference type="Proteomes" id="UP001430356"/>
    </source>
</evidence>
<dbReference type="EMBL" id="JAECZO010000008">
    <property type="protein sequence ID" value="KAK7200795.1"/>
    <property type="molecule type" value="Genomic_DNA"/>
</dbReference>
<evidence type="ECO:0000259" key="3">
    <source>
        <dbReference type="Pfam" id="PF02826"/>
    </source>
</evidence>
<dbReference type="Gene3D" id="3.40.50.720">
    <property type="entry name" value="NAD(P)-binding Rossmann-like Domain"/>
    <property type="match status" value="2"/>
</dbReference>
<dbReference type="CDD" id="cd05300">
    <property type="entry name" value="2-Hacid_dh_1"/>
    <property type="match status" value="1"/>
</dbReference>
<dbReference type="AlphaFoldDB" id="A0AAW0F659"/>
<sequence length="341" mass="38028">MPVTPALCVCSSFNRTQMIADIIGRGQFSEQHLAFKDPDTEFAEVKASGKPVVLVVLGPLGHAAIKSLGDDYDKPLEERRLKWVHSCSAGLDWYRLGELEREMVGVSLTNGKGGYNYLLGQHVLYSLLYFSRQTARQQRNRNDKKWDPFDLEEPRGQKVGILGYGEIGRETAKMLQPMEMNVTGVRRTKAAEAVDEYGVTLVSGDDERDRVIRESDIVVNILPATPETVGLFNAARFKSMKPNAIYINIGRGSTQVDEDIAQALRDGVIMGASLDVFQQEPLPKTSSLWNIDDSKILLTSHNACMTAKSFYETVNMFSKFAEGYLKTGQLDAYQPDIQLGY</sequence>
<feature type="domain" description="D-isomer specific 2-hydroxyacid dehydrogenase NAD-binding" evidence="3">
    <location>
        <begin position="126"/>
        <end position="303"/>
    </location>
</feature>